<dbReference type="CDD" id="cd01822">
    <property type="entry name" value="Lysophospholipase_L1_like"/>
    <property type="match status" value="1"/>
</dbReference>
<dbReference type="InterPro" id="IPR036514">
    <property type="entry name" value="SGNH_hydro_sf"/>
</dbReference>
<reference evidence="4" key="1">
    <citation type="journal article" date="2019" name="Int. J. Syst. Evol. Microbiol.">
        <title>The Global Catalogue of Microorganisms (GCM) 10K type strain sequencing project: providing services to taxonomists for standard genome sequencing and annotation.</title>
        <authorList>
            <consortium name="The Broad Institute Genomics Platform"/>
            <consortium name="The Broad Institute Genome Sequencing Center for Infectious Disease"/>
            <person name="Wu L."/>
            <person name="Ma J."/>
        </authorList>
    </citation>
    <scope>NUCLEOTIDE SEQUENCE [LARGE SCALE GENOMIC DNA]</scope>
    <source>
        <strain evidence="4">JCM 16545</strain>
    </source>
</reference>
<dbReference type="PANTHER" id="PTHR30383:SF24">
    <property type="entry name" value="THIOESTERASE 1_PROTEASE 1_LYSOPHOSPHOLIPASE L1"/>
    <property type="match status" value="1"/>
</dbReference>
<proteinExistence type="predicted"/>
<feature type="signal peptide" evidence="1">
    <location>
        <begin position="1"/>
        <end position="23"/>
    </location>
</feature>
<keyword evidence="4" id="KW-1185">Reference proteome</keyword>
<accession>A0ABW4WXQ3</accession>
<keyword evidence="1" id="KW-0732">Signal</keyword>
<evidence type="ECO:0000256" key="1">
    <source>
        <dbReference type="SAM" id="SignalP"/>
    </source>
</evidence>
<dbReference type="RefSeq" id="WP_229958256.1">
    <property type="nucleotide sequence ID" value="NZ_JAJJWI010000002.1"/>
</dbReference>
<dbReference type="Pfam" id="PF13472">
    <property type="entry name" value="Lipase_GDSL_2"/>
    <property type="match status" value="1"/>
</dbReference>
<evidence type="ECO:0000313" key="3">
    <source>
        <dbReference type="EMBL" id="MFD2067478.1"/>
    </source>
</evidence>
<dbReference type="Gene3D" id="3.40.50.1110">
    <property type="entry name" value="SGNH hydrolase"/>
    <property type="match status" value="1"/>
</dbReference>
<dbReference type="SUPFAM" id="SSF52266">
    <property type="entry name" value="SGNH hydrolase"/>
    <property type="match status" value="1"/>
</dbReference>
<dbReference type="Proteomes" id="UP001597369">
    <property type="component" value="Unassembled WGS sequence"/>
</dbReference>
<comment type="caution">
    <text evidence="3">The sequence shown here is derived from an EMBL/GenBank/DDBJ whole genome shotgun (WGS) entry which is preliminary data.</text>
</comment>
<feature type="chain" id="PRO_5046440591" evidence="1">
    <location>
        <begin position="24"/>
        <end position="238"/>
    </location>
</feature>
<organism evidence="3 4">
    <name type="scientific">Pontibacter silvestris</name>
    <dbReference type="NCBI Taxonomy" id="2305183"/>
    <lineage>
        <taxon>Bacteria</taxon>
        <taxon>Pseudomonadati</taxon>
        <taxon>Bacteroidota</taxon>
        <taxon>Cytophagia</taxon>
        <taxon>Cytophagales</taxon>
        <taxon>Hymenobacteraceae</taxon>
        <taxon>Pontibacter</taxon>
    </lineage>
</organism>
<dbReference type="InterPro" id="IPR013830">
    <property type="entry name" value="SGNH_hydro"/>
</dbReference>
<evidence type="ECO:0000313" key="4">
    <source>
        <dbReference type="Proteomes" id="UP001597369"/>
    </source>
</evidence>
<dbReference type="PANTHER" id="PTHR30383">
    <property type="entry name" value="THIOESTERASE 1/PROTEASE 1/LYSOPHOSPHOLIPASE L1"/>
    <property type="match status" value="1"/>
</dbReference>
<dbReference type="EMBL" id="JBHUHV010000037">
    <property type="protein sequence ID" value="MFD2067478.1"/>
    <property type="molecule type" value="Genomic_DNA"/>
</dbReference>
<sequence>MKIKNNILTICLLWLLCLGGCDANVETKEQTATKQQTNEEGKADIVQTNEHTQTIVFFGNSLTAGYGLEPDQAFPALIQNRIDSLNLSYKVVNAGVSGETSAGGKSRIDWLLRQPIDIFVLELGANDGLRGIDPSSTYQNLQTIIQKVREKNPNVRIVLAGMQMPPSMGQNFTQEFREVYTRLAEDENVELIPFLLEGVAGISDLNQSDGVHPTVEGQKILAENVWEVLAPILKENAS</sequence>
<feature type="domain" description="SGNH hydrolase-type esterase" evidence="2">
    <location>
        <begin position="57"/>
        <end position="220"/>
    </location>
</feature>
<dbReference type="InterPro" id="IPR051532">
    <property type="entry name" value="Ester_Hydrolysis_Enzymes"/>
</dbReference>
<evidence type="ECO:0000259" key="2">
    <source>
        <dbReference type="Pfam" id="PF13472"/>
    </source>
</evidence>
<gene>
    <name evidence="3" type="ORF">ACFSKU_11335</name>
</gene>
<protein>
    <submittedName>
        <fullName evidence="3">Arylesterase</fullName>
    </submittedName>
</protein>
<name>A0ABW4WXQ3_9BACT</name>